<dbReference type="RefSeq" id="WP_227210010.1">
    <property type="nucleotide sequence ID" value="NZ_BAABZQ010000001.1"/>
</dbReference>
<evidence type="ECO:0000259" key="4">
    <source>
        <dbReference type="PROSITE" id="PS51118"/>
    </source>
</evidence>
<dbReference type="Pfam" id="PF01638">
    <property type="entry name" value="HxlR"/>
    <property type="match status" value="1"/>
</dbReference>
<name>A0ABQ0BXA1_9FIRM</name>
<dbReference type="InterPro" id="IPR036390">
    <property type="entry name" value="WH_DNA-bd_sf"/>
</dbReference>
<feature type="domain" description="HTH hxlR-type" evidence="4">
    <location>
        <begin position="15"/>
        <end position="114"/>
    </location>
</feature>
<gene>
    <name evidence="5" type="ORF">K340107D12_39750</name>
</gene>
<keyword evidence="1" id="KW-0805">Transcription regulation</keyword>
<reference evidence="5 6" key="1">
    <citation type="submission" date="2024-04" db="EMBL/GenBank/DDBJ databases">
        <title>Defined microbial consortia suppress multidrug-resistant proinflammatory Enterobacteriaceae via ecological control.</title>
        <authorList>
            <person name="Furuichi M."/>
            <person name="Kawaguchi T."/>
            <person name="Pust M."/>
            <person name="Yasuma K."/>
            <person name="Plichta D."/>
            <person name="Hasegawa N."/>
            <person name="Ohya T."/>
            <person name="Bhattarai S."/>
            <person name="Sasajima S."/>
            <person name="Aoto Y."/>
            <person name="Tuganbaev T."/>
            <person name="Yaginuma M."/>
            <person name="Ueda M."/>
            <person name="Okahashi N."/>
            <person name="Amafuji K."/>
            <person name="Kiridooshi Y."/>
            <person name="Sugita K."/>
            <person name="Strazar M."/>
            <person name="Skelly A."/>
            <person name="Suda W."/>
            <person name="Hattori M."/>
            <person name="Nakamoto N."/>
            <person name="Caballero S."/>
            <person name="Norman J."/>
            <person name="Olle B."/>
            <person name="Tanoue T."/>
            <person name="Arita M."/>
            <person name="Bucci V."/>
            <person name="Atarashi K."/>
            <person name="Xavier R."/>
            <person name="Honda K."/>
        </authorList>
    </citation>
    <scope>NUCLEOTIDE SEQUENCE [LARGE SCALE GENOMIC DNA]</scope>
    <source>
        <strain evidence="6">k34-0107-D12</strain>
    </source>
</reference>
<dbReference type="Gene3D" id="1.10.10.10">
    <property type="entry name" value="Winged helix-like DNA-binding domain superfamily/Winged helix DNA-binding domain"/>
    <property type="match status" value="1"/>
</dbReference>
<dbReference type="PANTHER" id="PTHR33204:SF29">
    <property type="entry name" value="TRANSCRIPTIONAL REGULATOR"/>
    <property type="match status" value="1"/>
</dbReference>
<keyword evidence="3" id="KW-0804">Transcription</keyword>
<protein>
    <submittedName>
        <fullName evidence="5">Helix-turn-helix domain-containing protein</fullName>
    </submittedName>
</protein>
<accession>A0ABQ0BXA1</accession>
<evidence type="ECO:0000256" key="2">
    <source>
        <dbReference type="ARBA" id="ARBA00023125"/>
    </source>
</evidence>
<keyword evidence="2" id="KW-0238">DNA-binding</keyword>
<evidence type="ECO:0000256" key="3">
    <source>
        <dbReference type="ARBA" id="ARBA00023163"/>
    </source>
</evidence>
<evidence type="ECO:0000313" key="5">
    <source>
        <dbReference type="EMBL" id="GAA6501159.1"/>
    </source>
</evidence>
<organism evidence="5 6">
    <name type="scientific">Blautia parvula</name>
    <dbReference type="NCBI Taxonomy" id="2877527"/>
    <lineage>
        <taxon>Bacteria</taxon>
        <taxon>Bacillati</taxon>
        <taxon>Bacillota</taxon>
        <taxon>Clostridia</taxon>
        <taxon>Lachnospirales</taxon>
        <taxon>Lachnospiraceae</taxon>
        <taxon>Blautia</taxon>
    </lineage>
</organism>
<dbReference type="SUPFAM" id="SSF46785">
    <property type="entry name" value="Winged helix' DNA-binding domain"/>
    <property type="match status" value="1"/>
</dbReference>
<dbReference type="EMBL" id="BAABZQ010000001">
    <property type="protein sequence ID" value="GAA6501159.1"/>
    <property type="molecule type" value="Genomic_DNA"/>
</dbReference>
<dbReference type="PANTHER" id="PTHR33204">
    <property type="entry name" value="TRANSCRIPTIONAL REGULATOR, MARR FAMILY"/>
    <property type="match status" value="1"/>
</dbReference>
<dbReference type="Proteomes" id="UP001600941">
    <property type="component" value="Unassembled WGS sequence"/>
</dbReference>
<evidence type="ECO:0000313" key="6">
    <source>
        <dbReference type="Proteomes" id="UP001600941"/>
    </source>
</evidence>
<dbReference type="InterPro" id="IPR002577">
    <property type="entry name" value="HTH_HxlR"/>
</dbReference>
<dbReference type="InterPro" id="IPR036388">
    <property type="entry name" value="WH-like_DNA-bd_sf"/>
</dbReference>
<keyword evidence="6" id="KW-1185">Reference proteome</keyword>
<sequence>MYASSMEKEENNTVCPLKYALNLVGGKWKLPIICILAREESVRYNSLKRKLVGITNMMLSQSLKELEENGIVHREQYNEIPPRVEYSLTKEGRSILEPLESLSEWGKIHMDKLRTQSPYCGECREVK</sequence>
<dbReference type="PROSITE" id="PS51118">
    <property type="entry name" value="HTH_HXLR"/>
    <property type="match status" value="1"/>
</dbReference>
<proteinExistence type="predicted"/>
<evidence type="ECO:0000256" key="1">
    <source>
        <dbReference type="ARBA" id="ARBA00023015"/>
    </source>
</evidence>
<comment type="caution">
    <text evidence="5">The sequence shown here is derived from an EMBL/GenBank/DDBJ whole genome shotgun (WGS) entry which is preliminary data.</text>
</comment>